<name>A0ABS1LNZ8_9MICO</name>
<keyword evidence="2" id="KW-0472">Membrane</keyword>
<feature type="compositionally biased region" description="Low complexity" evidence="1">
    <location>
        <begin position="102"/>
        <end position="114"/>
    </location>
</feature>
<keyword evidence="4" id="KW-1185">Reference proteome</keyword>
<evidence type="ECO:0000256" key="1">
    <source>
        <dbReference type="SAM" id="MobiDB-lite"/>
    </source>
</evidence>
<evidence type="ECO:0000313" key="3">
    <source>
        <dbReference type="EMBL" id="MBL0887282.1"/>
    </source>
</evidence>
<protein>
    <recommendedName>
        <fullName evidence="5">DUF4367 domain-containing protein</fullName>
    </recommendedName>
</protein>
<dbReference type="RefSeq" id="WP_201848179.1">
    <property type="nucleotide sequence ID" value="NZ_JABBYC010000025.1"/>
</dbReference>
<evidence type="ECO:0000256" key="2">
    <source>
        <dbReference type="SAM" id="Phobius"/>
    </source>
</evidence>
<dbReference type="EMBL" id="JABBYC010000025">
    <property type="protein sequence ID" value="MBL0887282.1"/>
    <property type="molecule type" value="Genomic_DNA"/>
</dbReference>
<organism evidence="3 4">
    <name type="scientific">Myceligenerans indicum</name>
    <dbReference type="NCBI Taxonomy" id="2593663"/>
    <lineage>
        <taxon>Bacteria</taxon>
        <taxon>Bacillati</taxon>
        <taxon>Actinomycetota</taxon>
        <taxon>Actinomycetes</taxon>
        <taxon>Micrococcales</taxon>
        <taxon>Promicromonosporaceae</taxon>
        <taxon>Myceligenerans</taxon>
    </lineage>
</organism>
<feature type="transmembrane region" description="Helical" evidence="2">
    <location>
        <begin position="63"/>
        <end position="84"/>
    </location>
</feature>
<comment type="caution">
    <text evidence="3">The sequence shown here is derived from an EMBL/GenBank/DDBJ whole genome shotgun (WGS) entry which is preliminary data.</text>
</comment>
<reference evidence="3 4" key="1">
    <citation type="journal article" date="2021" name="Arch. Microbiol.">
        <title>Myceligenerans indicum sp. nov., an actinobacterium isolated from mangrove sediment of Sundarbans, India.</title>
        <authorList>
            <person name="Asha K."/>
            <person name="Bhadury P."/>
        </authorList>
    </citation>
    <scope>NUCLEOTIDE SEQUENCE [LARGE SCALE GENOMIC DNA]</scope>
    <source>
        <strain evidence="3 4">I2</strain>
    </source>
</reference>
<accession>A0ABS1LNZ8</accession>
<gene>
    <name evidence="3" type="ORF">HGK34_13525</name>
</gene>
<dbReference type="Proteomes" id="UP000675409">
    <property type="component" value="Unassembled WGS sequence"/>
</dbReference>
<keyword evidence="2" id="KW-0812">Transmembrane</keyword>
<evidence type="ECO:0008006" key="5">
    <source>
        <dbReference type="Google" id="ProtNLM"/>
    </source>
</evidence>
<sequence length="412" mass="43143">MNRTTELLQRIAPDAALDPAGLEVARASFDRARRQAGSAGARRRGPGVDALAPQRTVLTRGQVLALATAGVLLLGAVGTTAVLAGDHGLSSVTRLPGGGSSPSGTDDSVPSPSTAGTARAQDTAGEPDHWSTEDCAPTTQSLDTAPSVPEEEWPGKLDHAVMLPDVPIDARPTLQETEVRCLATAVRAVYVDVEGNRGLNLYRHQRAYTSPSPDREVPSVPDGGRRVELRGTEGSVWEQPEHGSVTMMWEEHGTAWTARAAGMTTDEVLAAVEALTISPEGAVSGPVPDGFEAVAQEVAPTDVVRLFTLHHPTYGPYLYVSWPPASPAARLARSAGDAQAVRMPDGSIAVYEPGLAAAGNPPRFFWEEDGAGYALSDAGASLPEMITRAGTIEHLAATDPRLTAPGLVETRP</sequence>
<proteinExistence type="predicted"/>
<feature type="region of interest" description="Disordered" evidence="1">
    <location>
        <begin position="93"/>
        <end position="152"/>
    </location>
</feature>
<evidence type="ECO:0000313" key="4">
    <source>
        <dbReference type="Proteomes" id="UP000675409"/>
    </source>
</evidence>
<keyword evidence="2" id="KW-1133">Transmembrane helix</keyword>